<dbReference type="GO" id="GO:0033818">
    <property type="term" value="F:beta-ketoacyl-acyl-carrier-protein synthase III activity"/>
    <property type="evidence" value="ECO:0007669"/>
    <property type="project" value="UniProtKB-UniRule"/>
</dbReference>
<protein>
    <recommendedName>
        <fullName evidence="3 13">Beta-ketoacyl-[acyl-carrier-protein] synthase III</fullName>
        <shortName evidence="13">Beta-ketoacyl-ACP synthase III</shortName>
        <shortName evidence="13">KAS III</shortName>
        <ecNumber evidence="3 13">2.3.1.180</ecNumber>
    </recommendedName>
    <alternativeName>
        <fullName evidence="13">3-oxoacyl-[acyl-carrier-protein] synthase 3</fullName>
    </alternativeName>
    <alternativeName>
        <fullName evidence="13">3-oxoacyl-[acyl-carrier-protein] synthase III</fullName>
    </alternativeName>
</protein>
<keyword evidence="6 13" id="KW-0808">Transferase</keyword>
<comment type="pathway">
    <text evidence="1 13">Lipid metabolism; fatty acid biosynthesis.</text>
</comment>
<feature type="active site" evidence="13">
    <location>
        <position position="113"/>
    </location>
</feature>
<evidence type="ECO:0000256" key="13">
    <source>
        <dbReference type="HAMAP-Rule" id="MF_01815"/>
    </source>
</evidence>
<evidence type="ECO:0000256" key="11">
    <source>
        <dbReference type="ARBA" id="ARBA00023315"/>
    </source>
</evidence>
<reference evidence="16 17" key="1">
    <citation type="submission" date="2019-02" db="EMBL/GenBank/DDBJ databases">
        <authorList>
            <person name="Fomenkov A."/>
            <person name="Dubinina G."/>
            <person name="Grabovich M."/>
            <person name="Vincze T."/>
            <person name="Roberts R.J."/>
        </authorList>
    </citation>
    <scope>NUCLEOTIDE SEQUENCE [LARGE SCALE GENOMIC DNA]</scope>
    <source>
        <strain evidence="16 17">P</strain>
    </source>
</reference>
<dbReference type="Pfam" id="PF08545">
    <property type="entry name" value="ACP_syn_III"/>
    <property type="match status" value="1"/>
</dbReference>
<evidence type="ECO:0000313" key="16">
    <source>
        <dbReference type="EMBL" id="QEN03765.1"/>
    </source>
</evidence>
<evidence type="ECO:0000259" key="15">
    <source>
        <dbReference type="Pfam" id="PF08545"/>
    </source>
</evidence>
<comment type="domain">
    <text evidence="13">The last Arg residue of the ACP-binding site is essential for the weak association between ACP/AcpP and FabH.</text>
</comment>
<evidence type="ECO:0000256" key="5">
    <source>
        <dbReference type="ARBA" id="ARBA00022516"/>
    </source>
</evidence>
<keyword evidence="7 13" id="KW-0276">Fatty acid metabolism</keyword>
<evidence type="ECO:0000256" key="4">
    <source>
        <dbReference type="ARBA" id="ARBA00022490"/>
    </source>
</evidence>
<dbReference type="RefSeq" id="WP_149567023.1">
    <property type="nucleotide sequence ID" value="NZ_CP035807.1"/>
</dbReference>
<dbReference type="GO" id="GO:0006633">
    <property type="term" value="P:fatty acid biosynthetic process"/>
    <property type="evidence" value="ECO:0007669"/>
    <property type="project" value="UniProtKB-UniRule"/>
</dbReference>
<dbReference type="EMBL" id="CP035807">
    <property type="protein sequence ID" value="QEN03765.1"/>
    <property type="molecule type" value="Genomic_DNA"/>
</dbReference>
<evidence type="ECO:0000256" key="8">
    <source>
        <dbReference type="ARBA" id="ARBA00023098"/>
    </source>
</evidence>
<dbReference type="GO" id="GO:0004315">
    <property type="term" value="F:3-oxoacyl-[acyl-carrier-protein] synthase activity"/>
    <property type="evidence" value="ECO:0007669"/>
    <property type="project" value="InterPro"/>
</dbReference>
<dbReference type="HAMAP" id="MF_01815">
    <property type="entry name" value="FabH"/>
    <property type="match status" value="1"/>
</dbReference>
<dbReference type="KEGG" id="sper:EW093_03315"/>
<dbReference type="PANTHER" id="PTHR34069:SF2">
    <property type="entry name" value="BETA-KETOACYL-[ACYL-CARRIER-PROTEIN] SYNTHASE III"/>
    <property type="match status" value="1"/>
</dbReference>
<comment type="similarity">
    <text evidence="2 13">Belongs to the thiolase-like superfamily. FabH family.</text>
</comment>
<keyword evidence="17" id="KW-1185">Reference proteome</keyword>
<keyword evidence="11 13" id="KW-0012">Acyltransferase</keyword>
<dbReference type="Pfam" id="PF08541">
    <property type="entry name" value="ACP_syn_III_C"/>
    <property type="match status" value="1"/>
</dbReference>
<dbReference type="AlphaFoldDB" id="A0A5C1Q6Z2"/>
<dbReference type="Gene3D" id="3.40.47.10">
    <property type="match status" value="1"/>
</dbReference>
<dbReference type="UniPathway" id="UPA00094"/>
<comment type="subunit">
    <text evidence="13">Homodimer.</text>
</comment>
<name>A0A5C1Q6Z2_9SPIO</name>
<organism evidence="16 17">
    <name type="scientific">Thiospirochaeta perfilievii</name>
    <dbReference type="NCBI Taxonomy" id="252967"/>
    <lineage>
        <taxon>Bacteria</taxon>
        <taxon>Pseudomonadati</taxon>
        <taxon>Spirochaetota</taxon>
        <taxon>Spirochaetia</taxon>
        <taxon>Spirochaetales</taxon>
        <taxon>Spirochaetaceae</taxon>
        <taxon>Thiospirochaeta</taxon>
    </lineage>
</organism>
<accession>A0A5C1Q6Z2</accession>
<feature type="domain" description="Beta-ketoacyl-[acyl-carrier-protein] synthase III C-terminal" evidence="14">
    <location>
        <begin position="238"/>
        <end position="327"/>
    </location>
</feature>
<feature type="active site" evidence="13">
    <location>
        <position position="284"/>
    </location>
</feature>
<evidence type="ECO:0000256" key="12">
    <source>
        <dbReference type="ARBA" id="ARBA00051096"/>
    </source>
</evidence>
<dbReference type="PANTHER" id="PTHR34069">
    <property type="entry name" value="3-OXOACYL-[ACYL-CARRIER-PROTEIN] SYNTHASE 3"/>
    <property type="match status" value="1"/>
</dbReference>
<feature type="active site" evidence="13">
    <location>
        <position position="254"/>
    </location>
</feature>
<evidence type="ECO:0000256" key="2">
    <source>
        <dbReference type="ARBA" id="ARBA00008642"/>
    </source>
</evidence>
<dbReference type="GO" id="GO:0005737">
    <property type="term" value="C:cytoplasm"/>
    <property type="evidence" value="ECO:0007669"/>
    <property type="project" value="UniProtKB-SubCell"/>
</dbReference>
<dbReference type="InterPro" id="IPR016039">
    <property type="entry name" value="Thiolase-like"/>
</dbReference>
<dbReference type="CDD" id="cd00830">
    <property type="entry name" value="KAS_III"/>
    <property type="match status" value="1"/>
</dbReference>
<evidence type="ECO:0000256" key="10">
    <source>
        <dbReference type="ARBA" id="ARBA00023268"/>
    </source>
</evidence>
<keyword evidence="4 13" id="KW-0963">Cytoplasm</keyword>
<evidence type="ECO:0000259" key="14">
    <source>
        <dbReference type="Pfam" id="PF08541"/>
    </source>
</evidence>
<dbReference type="InterPro" id="IPR013751">
    <property type="entry name" value="ACP_syn_III_N"/>
</dbReference>
<evidence type="ECO:0000313" key="17">
    <source>
        <dbReference type="Proteomes" id="UP000323824"/>
    </source>
</evidence>
<dbReference type="OrthoDB" id="9815506at2"/>
<comment type="catalytic activity">
    <reaction evidence="12">
        <text>malonyl-[ACP] + acetyl-CoA + H(+) = 3-oxobutanoyl-[ACP] + CO2 + CoA</text>
        <dbReference type="Rhea" id="RHEA:12080"/>
        <dbReference type="Rhea" id="RHEA-COMP:9623"/>
        <dbReference type="Rhea" id="RHEA-COMP:9625"/>
        <dbReference type="ChEBI" id="CHEBI:15378"/>
        <dbReference type="ChEBI" id="CHEBI:16526"/>
        <dbReference type="ChEBI" id="CHEBI:57287"/>
        <dbReference type="ChEBI" id="CHEBI:57288"/>
        <dbReference type="ChEBI" id="CHEBI:78449"/>
        <dbReference type="ChEBI" id="CHEBI:78450"/>
        <dbReference type="EC" id="2.3.1.180"/>
    </reaction>
    <physiologicalReaction direction="left-to-right" evidence="12">
        <dbReference type="Rhea" id="RHEA:12081"/>
    </physiologicalReaction>
</comment>
<evidence type="ECO:0000256" key="7">
    <source>
        <dbReference type="ARBA" id="ARBA00022832"/>
    </source>
</evidence>
<reference evidence="16 17" key="2">
    <citation type="submission" date="2019-09" db="EMBL/GenBank/DDBJ databases">
        <title>Complete Genome Sequence and Methylome Analysis of free living Spirochaetas.</title>
        <authorList>
            <person name="Leshcheva N."/>
            <person name="Mikheeva N."/>
        </authorList>
    </citation>
    <scope>NUCLEOTIDE SEQUENCE [LARGE SCALE GENOMIC DNA]</scope>
    <source>
        <strain evidence="16 17">P</strain>
    </source>
</reference>
<dbReference type="Proteomes" id="UP000323824">
    <property type="component" value="Chromosome"/>
</dbReference>
<gene>
    <name evidence="13" type="primary">fabH</name>
    <name evidence="16" type="ORF">EW093_03315</name>
</gene>
<keyword evidence="8 13" id="KW-0443">Lipid metabolism</keyword>
<keyword evidence="5 13" id="KW-0444">Lipid biosynthesis</keyword>
<feature type="region of interest" description="ACP-binding" evidence="13">
    <location>
        <begin position="255"/>
        <end position="259"/>
    </location>
</feature>
<dbReference type="GO" id="GO:0044550">
    <property type="term" value="P:secondary metabolite biosynthetic process"/>
    <property type="evidence" value="ECO:0007669"/>
    <property type="project" value="TreeGrafter"/>
</dbReference>
<dbReference type="EC" id="2.3.1.180" evidence="3 13"/>
<evidence type="ECO:0000256" key="3">
    <source>
        <dbReference type="ARBA" id="ARBA00012333"/>
    </source>
</evidence>
<dbReference type="FunFam" id="3.40.47.10:FF:000004">
    <property type="entry name" value="3-oxoacyl-[acyl-carrier-protein] synthase 3"/>
    <property type="match status" value="1"/>
</dbReference>
<feature type="domain" description="Beta-ketoacyl-[acyl-carrier-protein] synthase III N-terminal" evidence="15">
    <location>
        <begin position="107"/>
        <end position="186"/>
    </location>
</feature>
<evidence type="ECO:0000256" key="1">
    <source>
        <dbReference type="ARBA" id="ARBA00005194"/>
    </source>
</evidence>
<comment type="function">
    <text evidence="13">Catalyzes the condensation reaction of fatty acid synthesis by the addition to an acyl acceptor of two carbons from malonyl-ACP. Catalyzes the first condensation reaction which initiates fatty acid synthesis and may therefore play a role in governing the total rate of fatty acid production. Possesses both acetoacetyl-ACP synthase and acetyl transacylase activities. Its substrate specificity determines the biosynthesis of branched-chain and/or straight-chain of fatty acids.</text>
</comment>
<keyword evidence="9 13" id="KW-0275">Fatty acid biosynthesis</keyword>
<sequence length="327" mass="35366">MGVKILSVGAWTPSKVLTNDDLTKMVDTSDEWIRTMTGICERRIADEDTATSDIAYNAAKIALERAKINADELDMIIVATATPDYIGFPATACIVQDRIGATKAGAFDLVAGCSGLSYAIEVARGLINNGRMKNIMIIGAEKLSSIVNWNDRSTCCLFGDGAGSLILSKGSDADGDIIDSIVRADGSGECALKINAGGSRNPIKDTLPDITERTLYMDGQAVYNFAVKVNTEMVKELLERHNLTADDIAWIVPHQANYRIIKAASKRLKLDESKFYMNLKDYGNTSAASIGIALNEMHEKGLLKRGDYIITMGFGAGLTYAANLIKY</sequence>
<evidence type="ECO:0000256" key="9">
    <source>
        <dbReference type="ARBA" id="ARBA00023160"/>
    </source>
</evidence>
<dbReference type="NCBIfam" id="NF006829">
    <property type="entry name" value="PRK09352.1"/>
    <property type="match status" value="1"/>
</dbReference>
<comment type="subcellular location">
    <subcellularLocation>
        <location evidence="13">Cytoplasm</location>
    </subcellularLocation>
</comment>
<dbReference type="InterPro" id="IPR013747">
    <property type="entry name" value="ACP_syn_III_C"/>
</dbReference>
<proteinExistence type="inferred from homology"/>
<dbReference type="NCBIfam" id="TIGR00747">
    <property type="entry name" value="fabH"/>
    <property type="match status" value="1"/>
</dbReference>
<keyword evidence="10 13" id="KW-0511">Multifunctional enzyme</keyword>
<dbReference type="SUPFAM" id="SSF53901">
    <property type="entry name" value="Thiolase-like"/>
    <property type="match status" value="1"/>
</dbReference>
<dbReference type="InterPro" id="IPR004655">
    <property type="entry name" value="FabH"/>
</dbReference>
<evidence type="ECO:0000256" key="6">
    <source>
        <dbReference type="ARBA" id="ARBA00022679"/>
    </source>
</evidence>